<accession>A0A133NHY8</accession>
<dbReference type="PANTHER" id="PTHR42771">
    <property type="entry name" value="IRON(3+)-HYDROXAMATE IMPORT ATP-BINDING PROTEIN FHUC"/>
    <property type="match status" value="1"/>
</dbReference>
<dbReference type="RefSeq" id="WP_008801417.1">
    <property type="nucleotide sequence ID" value="NZ_KQ956518.1"/>
</dbReference>
<dbReference type="Proteomes" id="UP000070617">
    <property type="component" value="Unassembled WGS sequence"/>
</dbReference>
<comment type="caution">
    <text evidence="11">The sequence shown here is derived from an EMBL/GenBank/DDBJ whole genome shotgun (WGS) entry which is preliminary data.</text>
</comment>
<evidence type="ECO:0000313" key="11">
    <source>
        <dbReference type="EMBL" id="KXA15861.1"/>
    </source>
</evidence>
<keyword evidence="6 11" id="KW-0067">ATP-binding</keyword>
<dbReference type="GO" id="GO:0006826">
    <property type="term" value="P:iron ion transport"/>
    <property type="evidence" value="ECO:0007669"/>
    <property type="project" value="UniProtKB-KW"/>
</dbReference>
<sequence>MISKEQDFLKIEKLNFSYGKYPILKDITCNIQERKMTAIIGPNGCGKSTLLKNILGFHSGNFESFSLLGKNWKEFSPKDLARVIAYIPQKINIIPGISVRDFICLGRFSQLKHSWDSYSKRDFEIVDNIIETLHLELFRNRTLVSLSGGELQKIFLAKALAQEAKILLLDEPTSALDFHNAIFFMKTLKKYIQYYDITPIIVLHDLNLAASFCDEIIMMKEGKIVNKGSPKEMMTVENIHQIYGLDCRVHYSIENEAPYIIPKVKN</sequence>
<evidence type="ECO:0000256" key="6">
    <source>
        <dbReference type="ARBA" id="ARBA00022840"/>
    </source>
</evidence>
<dbReference type="InterPro" id="IPR017871">
    <property type="entry name" value="ABC_transporter-like_CS"/>
</dbReference>
<comment type="subcellular location">
    <subcellularLocation>
        <location evidence="1">Cell membrane</location>
        <topology evidence="1">Peripheral membrane protein</topology>
    </subcellularLocation>
</comment>
<evidence type="ECO:0000259" key="10">
    <source>
        <dbReference type="PROSITE" id="PS50893"/>
    </source>
</evidence>
<dbReference type="EMBL" id="LRPX01000022">
    <property type="protein sequence ID" value="KXA15861.1"/>
    <property type="molecule type" value="Genomic_DNA"/>
</dbReference>
<evidence type="ECO:0000256" key="7">
    <source>
        <dbReference type="ARBA" id="ARBA00023004"/>
    </source>
</evidence>
<keyword evidence="12" id="KW-1185">Reference proteome</keyword>
<dbReference type="PANTHER" id="PTHR42771:SF10">
    <property type="entry name" value="FERRICHROME TRANSPORT ATP-BINDING PROTEIN FHUC"/>
    <property type="match status" value="1"/>
</dbReference>
<evidence type="ECO:0000256" key="5">
    <source>
        <dbReference type="ARBA" id="ARBA00022741"/>
    </source>
</evidence>
<name>A0A133NHY8_9FUSO</name>
<organism evidence="11 12">
    <name type="scientific">Fusobacterium equinum</name>
    <dbReference type="NCBI Taxonomy" id="134605"/>
    <lineage>
        <taxon>Bacteria</taxon>
        <taxon>Fusobacteriati</taxon>
        <taxon>Fusobacteriota</taxon>
        <taxon>Fusobacteriia</taxon>
        <taxon>Fusobacteriales</taxon>
        <taxon>Fusobacteriaceae</taxon>
        <taxon>Fusobacterium</taxon>
    </lineage>
</organism>
<dbReference type="FunFam" id="3.40.50.300:FF:000134">
    <property type="entry name" value="Iron-enterobactin ABC transporter ATP-binding protein"/>
    <property type="match status" value="1"/>
</dbReference>
<dbReference type="InterPro" id="IPR003593">
    <property type="entry name" value="AAA+_ATPase"/>
</dbReference>
<evidence type="ECO:0000256" key="1">
    <source>
        <dbReference type="ARBA" id="ARBA00004202"/>
    </source>
</evidence>
<dbReference type="STRING" id="134605.HMPREF3206_00538"/>
<evidence type="ECO:0000313" key="12">
    <source>
        <dbReference type="Proteomes" id="UP000070617"/>
    </source>
</evidence>
<evidence type="ECO:0000256" key="9">
    <source>
        <dbReference type="ARBA" id="ARBA00023136"/>
    </source>
</evidence>
<proteinExistence type="predicted"/>
<dbReference type="CDD" id="cd03214">
    <property type="entry name" value="ABC_Iron-Siderophores_B12_Hemin"/>
    <property type="match status" value="1"/>
</dbReference>
<evidence type="ECO:0000256" key="2">
    <source>
        <dbReference type="ARBA" id="ARBA00022448"/>
    </source>
</evidence>
<dbReference type="InterPro" id="IPR027417">
    <property type="entry name" value="P-loop_NTPase"/>
</dbReference>
<gene>
    <name evidence="11" type="ORF">HMPREF3206_00538</name>
</gene>
<evidence type="ECO:0000256" key="3">
    <source>
        <dbReference type="ARBA" id="ARBA00022475"/>
    </source>
</evidence>
<reference evidence="12" key="1">
    <citation type="submission" date="2016-01" db="EMBL/GenBank/DDBJ databases">
        <authorList>
            <person name="Mitreva M."/>
            <person name="Pepin K.H."/>
            <person name="Mihindukulasuriya K.A."/>
            <person name="Fulton R."/>
            <person name="Fronick C."/>
            <person name="O'Laughlin M."/>
            <person name="Miner T."/>
            <person name="Herter B."/>
            <person name="Rosa B.A."/>
            <person name="Cordes M."/>
            <person name="Tomlinson C."/>
            <person name="Wollam A."/>
            <person name="Palsikar V.B."/>
            <person name="Mardis E.R."/>
            <person name="Wilson R.K."/>
        </authorList>
    </citation>
    <scope>NUCLEOTIDE SEQUENCE [LARGE SCALE GENOMIC DNA]</scope>
    <source>
        <strain evidence="12">CMW8396</strain>
    </source>
</reference>
<dbReference type="GO" id="GO:0005524">
    <property type="term" value="F:ATP binding"/>
    <property type="evidence" value="ECO:0007669"/>
    <property type="project" value="UniProtKB-KW"/>
</dbReference>
<dbReference type="PATRIC" id="fig|134605.3.peg.541"/>
<feature type="domain" description="ABC transporter" evidence="10">
    <location>
        <begin position="9"/>
        <end position="246"/>
    </location>
</feature>
<evidence type="ECO:0000256" key="4">
    <source>
        <dbReference type="ARBA" id="ARBA00022496"/>
    </source>
</evidence>
<dbReference type="GO" id="GO:0005886">
    <property type="term" value="C:plasma membrane"/>
    <property type="evidence" value="ECO:0007669"/>
    <property type="project" value="UniProtKB-SubCell"/>
</dbReference>
<dbReference type="Pfam" id="PF00005">
    <property type="entry name" value="ABC_tran"/>
    <property type="match status" value="1"/>
</dbReference>
<keyword evidence="8" id="KW-0406">Ion transport</keyword>
<keyword evidence="5" id="KW-0547">Nucleotide-binding</keyword>
<keyword evidence="7" id="KW-0408">Iron</keyword>
<dbReference type="GO" id="GO:0016887">
    <property type="term" value="F:ATP hydrolysis activity"/>
    <property type="evidence" value="ECO:0007669"/>
    <property type="project" value="InterPro"/>
</dbReference>
<dbReference type="InterPro" id="IPR051535">
    <property type="entry name" value="Siderophore_ABC-ATPase"/>
</dbReference>
<dbReference type="SMART" id="SM00382">
    <property type="entry name" value="AAA"/>
    <property type="match status" value="1"/>
</dbReference>
<dbReference type="PROSITE" id="PS00211">
    <property type="entry name" value="ABC_TRANSPORTER_1"/>
    <property type="match status" value="1"/>
</dbReference>
<dbReference type="InterPro" id="IPR003439">
    <property type="entry name" value="ABC_transporter-like_ATP-bd"/>
</dbReference>
<dbReference type="AlphaFoldDB" id="A0A133NHY8"/>
<dbReference type="Gene3D" id="3.40.50.300">
    <property type="entry name" value="P-loop containing nucleotide triphosphate hydrolases"/>
    <property type="match status" value="1"/>
</dbReference>
<keyword evidence="3" id="KW-1003">Cell membrane</keyword>
<evidence type="ECO:0000256" key="8">
    <source>
        <dbReference type="ARBA" id="ARBA00023065"/>
    </source>
</evidence>
<dbReference type="PROSITE" id="PS50893">
    <property type="entry name" value="ABC_TRANSPORTER_2"/>
    <property type="match status" value="1"/>
</dbReference>
<protein>
    <submittedName>
        <fullName evidence="11">ABC transporter, ATP-binding protein</fullName>
    </submittedName>
</protein>
<keyword evidence="2" id="KW-0813">Transport</keyword>
<keyword evidence="9" id="KW-0472">Membrane</keyword>
<keyword evidence="4" id="KW-0410">Iron transport</keyword>
<dbReference type="SUPFAM" id="SSF52540">
    <property type="entry name" value="P-loop containing nucleoside triphosphate hydrolases"/>
    <property type="match status" value="1"/>
</dbReference>